<evidence type="ECO:0000256" key="4">
    <source>
        <dbReference type="ARBA" id="ARBA00022723"/>
    </source>
</evidence>
<dbReference type="Proteomes" id="UP000887540">
    <property type="component" value="Unplaced"/>
</dbReference>
<keyword evidence="5" id="KW-0547">Nucleotide-binding</keyword>
<evidence type="ECO:0000256" key="5">
    <source>
        <dbReference type="ARBA" id="ARBA00022741"/>
    </source>
</evidence>
<protein>
    <recommendedName>
        <fullName evidence="3">5'-nucleotidase</fullName>
        <ecNumber evidence="3">3.1.3.5</ecNumber>
    </recommendedName>
</protein>
<dbReference type="GO" id="GO:0005737">
    <property type="term" value="C:cytoplasm"/>
    <property type="evidence" value="ECO:0007669"/>
    <property type="project" value="InterPro"/>
</dbReference>
<accession>A0A914DWZ9</accession>
<dbReference type="GO" id="GO:0008253">
    <property type="term" value="F:5'-nucleotidase activity"/>
    <property type="evidence" value="ECO:0007669"/>
    <property type="project" value="UniProtKB-EC"/>
</dbReference>
<dbReference type="Gene3D" id="1.10.150.340">
    <property type="entry name" value="Pyrimidine 5'-nucleotidase (UMPH-1), N-terminal domain"/>
    <property type="match status" value="1"/>
</dbReference>
<reference evidence="10" key="1">
    <citation type="submission" date="2022-11" db="UniProtKB">
        <authorList>
            <consortium name="WormBaseParasite"/>
        </authorList>
    </citation>
    <scope>IDENTIFICATION</scope>
</reference>
<proteinExistence type="inferred from homology"/>
<dbReference type="InterPro" id="IPR036412">
    <property type="entry name" value="HAD-like_sf"/>
</dbReference>
<dbReference type="PANTHER" id="PTHR13045">
    <property type="entry name" value="5'-NUCLEOTIDASE"/>
    <property type="match status" value="1"/>
</dbReference>
<comment type="similarity">
    <text evidence="2">Belongs to the pyrimidine 5'-nucleotidase family.</text>
</comment>
<organism evidence="9 10">
    <name type="scientific">Acrobeloides nanus</name>
    <dbReference type="NCBI Taxonomy" id="290746"/>
    <lineage>
        <taxon>Eukaryota</taxon>
        <taxon>Metazoa</taxon>
        <taxon>Ecdysozoa</taxon>
        <taxon>Nematoda</taxon>
        <taxon>Chromadorea</taxon>
        <taxon>Rhabditida</taxon>
        <taxon>Tylenchina</taxon>
        <taxon>Cephalobomorpha</taxon>
        <taxon>Cephaloboidea</taxon>
        <taxon>Cephalobidae</taxon>
        <taxon>Acrobeloides</taxon>
    </lineage>
</organism>
<evidence type="ECO:0000256" key="7">
    <source>
        <dbReference type="ARBA" id="ARBA00022842"/>
    </source>
</evidence>
<dbReference type="GO" id="GO:0000166">
    <property type="term" value="F:nucleotide binding"/>
    <property type="evidence" value="ECO:0007669"/>
    <property type="project" value="UniProtKB-KW"/>
</dbReference>
<name>A0A914DWZ9_9BILA</name>
<dbReference type="Gene3D" id="3.40.50.1000">
    <property type="entry name" value="HAD superfamily/HAD-like"/>
    <property type="match status" value="2"/>
</dbReference>
<dbReference type="InterPro" id="IPR023214">
    <property type="entry name" value="HAD_sf"/>
</dbReference>
<dbReference type="EC" id="3.1.3.5" evidence="3"/>
<evidence type="ECO:0000256" key="1">
    <source>
        <dbReference type="ARBA" id="ARBA00000815"/>
    </source>
</evidence>
<dbReference type="WBParaSite" id="ACRNAN_scaffold4112.g6774.t1">
    <property type="protein sequence ID" value="ACRNAN_scaffold4112.g6774.t1"/>
    <property type="gene ID" value="ACRNAN_scaffold4112.g6774"/>
</dbReference>
<evidence type="ECO:0000313" key="9">
    <source>
        <dbReference type="Proteomes" id="UP000887540"/>
    </source>
</evidence>
<dbReference type="PANTHER" id="PTHR13045:SF0">
    <property type="entry name" value="7-METHYLGUANOSINE PHOSPHATE-SPECIFIC 5'-NUCLEOTIDASE"/>
    <property type="match status" value="1"/>
</dbReference>
<evidence type="ECO:0000256" key="3">
    <source>
        <dbReference type="ARBA" id="ARBA00012643"/>
    </source>
</evidence>
<dbReference type="GO" id="GO:0000287">
    <property type="term" value="F:magnesium ion binding"/>
    <property type="evidence" value="ECO:0007669"/>
    <property type="project" value="InterPro"/>
</dbReference>
<evidence type="ECO:0000256" key="8">
    <source>
        <dbReference type="ARBA" id="ARBA00023080"/>
    </source>
</evidence>
<dbReference type="GO" id="GO:0009117">
    <property type="term" value="P:nucleotide metabolic process"/>
    <property type="evidence" value="ECO:0007669"/>
    <property type="project" value="UniProtKB-KW"/>
</dbReference>
<evidence type="ECO:0000256" key="6">
    <source>
        <dbReference type="ARBA" id="ARBA00022801"/>
    </source>
</evidence>
<keyword evidence="9" id="KW-1185">Reference proteome</keyword>
<dbReference type="InterPro" id="IPR006434">
    <property type="entry name" value="Pyrimidine_nucleotidase_eu"/>
</dbReference>
<keyword evidence="8" id="KW-0546">Nucleotide metabolism</keyword>
<evidence type="ECO:0000256" key="2">
    <source>
        <dbReference type="ARBA" id="ARBA00008389"/>
    </source>
</evidence>
<dbReference type="SUPFAM" id="SSF56784">
    <property type="entry name" value="HAD-like"/>
    <property type="match status" value="1"/>
</dbReference>
<dbReference type="AlphaFoldDB" id="A0A914DWZ9"/>
<comment type="catalytic activity">
    <reaction evidence="1">
        <text>a ribonucleoside 5'-phosphate + H2O = a ribonucleoside + phosphate</text>
        <dbReference type="Rhea" id="RHEA:12484"/>
        <dbReference type="ChEBI" id="CHEBI:15377"/>
        <dbReference type="ChEBI" id="CHEBI:18254"/>
        <dbReference type="ChEBI" id="CHEBI:43474"/>
        <dbReference type="ChEBI" id="CHEBI:58043"/>
        <dbReference type="EC" id="3.1.3.5"/>
    </reaction>
</comment>
<evidence type="ECO:0000313" key="10">
    <source>
        <dbReference type="WBParaSite" id="ACRNAN_scaffold4112.g6774.t1"/>
    </source>
</evidence>
<keyword evidence="7" id="KW-0460">Magnesium</keyword>
<dbReference type="Pfam" id="PF05822">
    <property type="entry name" value="UMPH-1"/>
    <property type="match status" value="1"/>
</dbReference>
<keyword evidence="4" id="KW-0479">Metal-binding</keyword>
<keyword evidence="6" id="KW-0378">Hydrolase</keyword>
<sequence>MEILLKSSSVHMKHPEIVNKKLHKIINDGIEQLMFISDFDYTLSCYKDSNGNLASNTPQLIRHMVLDKHSELEDMYNEMVKKFHAIEICPLMSNEEKIPYMVEWWTKSQQYAIKAGLSKLDIKEKVALSNLNLSAGFGDVVKFLFENKMGNIPGNLHIVSNMMIFDAQDNCVNFSKPIIHSFNKNSSVISNDHTFIPDIEGRSNVFLLGDSLGDPHMDVGIKGESTALKIGFLNMNFETYLNKYLDLYDIVIVDDQTMEIPLKIFEYILSQRNN</sequence>